<dbReference type="PANTHER" id="PTHR23409:SF18">
    <property type="entry name" value="RIBONUCLEOSIDE-DIPHOSPHATE REDUCTASE SUBUNIT M2"/>
    <property type="match status" value="1"/>
</dbReference>
<dbReference type="InterPro" id="IPR009078">
    <property type="entry name" value="Ferritin-like_SF"/>
</dbReference>
<evidence type="ECO:0000256" key="5">
    <source>
        <dbReference type="ARBA" id="ARBA00023002"/>
    </source>
</evidence>
<dbReference type="Gene3D" id="1.10.620.20">
    <property type="entry name" value="Ribonucleotide Reductase, subunit A"/>
    <property type="match status" value="1"/>
</dbReference>
<gene>
    <name evidence="7" type="primary">g085</name>
    <name evidence="7" type="ORF">BN79_104</name>
</gene>
<dbReference type="OrthoDB" id="4477at10239"/>
<dbReference type="Proteomes" id="UP000002908">
    <property type="component" value="Segment"/>
</dbReference>
<name>I7J3U1_9CAUD</name>
<comment type="similarity">
    <text evidence="2">Belongs to the ribonucleoside diphosphate reductase small chain family.</text>
</comment>
<dbReference type="InterPro" id="IPR033909">
    <property type="entry name" value="RNR_small"/>
</dbReference>
<dbReference type="EMBL" id="HE956708">
    <property type="protein sequence ID" value="CCI88513.1"/>
    <property type="molecule type" value="Genomic_DNA"/>
</dbReference>
<evidence type="ECO:0000313" key="7">
    <source>
        <dbReference type="EMBL" id="CCI88513.1"/>
    </source>
</evidence>
<keyword evidence="5 7" id="KW-0560">Oxidoreductase</keyword>
<dbReference type="GO" id="GO:0046872">
    <property type="term" value="F:metal ion binding"/>
    <property type="evidence" value="ECO:0007669"/>
    <property type="project" value="UniProtKB-KW"/>
</dbReference>
<sequence length="381" mass="43233">MTTLLNLNWDHSNAELFLGDALGIADYVRVAHPELERLALLQRSQFWTETEISLEADKKQWPTLPRDIQEITLLNLAWQTQTDSFISRAPEAALMPLVSRPELEGMFKQWGYFEDLHSRAYSNIIRNVLTDPAEFIDSVTKNQEAFARIADSVELFDELYALGQYFIAVRDHQGDNTYPDTEFPEVKRETQALLLKAMFAVYGLEAMQFYASFACTFALAENDILQGIAKNLQLIAKDEALHTQMSKTVINILFQQFDKDIIEDALAAAPAQLMKTLKTEIDWGHFIFKGRSLIGLNAELLEEYLYFVGRNAFMHIGVAWPEGLPVITKNPIPWILNWLDTTSLQPAPQEIQIGAAYRVGQVTETSNDTLKDLGNEFGGDF</sequence>
<evidence type="ECO:0000256" key="4">
    <source>
        <dbReference type="ARBA" id="ARBA00022723"/>
    </source>
</evidence>
<evidence type="ECO:0000313" key="8">
    <source>
        <dbReference type="Proteomes" id="UP000002908"/>
    </source>
</evidence>
<reference evidence="7" key="1">
    <citation type="submission" date="2016-03" db="EMBL/GenBank/DDBJ databases">
        <title>Genomic, physiological and proteomic characterization of the T5-like bacteriophage phiR2-01 infecting Yersinia enterocolitia.</title>
        <authorList>
            <person name="Pajunen M.I."/>
            <person name="Happonen L.J."/>
            <person name="Jun J.W."/>
            <person name="Malmstrom J."/>
            <person name="Nawaz A."/>
            <person name="Mattinen L."/>
            <person name="Skurnik M."/>
        </authorList>
    </citation>
    <scope>NUCLEOTIDE SEQUENCE</scope>
</reference>
<protein>
    <recommendedName>
        <fullName evidence="3">ribonucleoside-diphosphate reductase</fullName>
        <ecNumber evidence="3">1.17.4.1</ecNumber>
    </recommendedName>
</protein>
<accession>I7J3U1</accession>
<dbReference type="PANTHER" id="PTHR23409">
    <property type="entry name" value="RIBONUCLEOSIDE-DIPHOSPHATE REDUCTASE SMALL CHAIN"/>
    <property type="match status" value="1"/>
</dbReference>
<dbReference type="UniPathway" id="UPA00326"/>
<evidence type="ECO:0000256" key="1">
    <source>
        <dbReference type="ARBA" id="ARBA00001962"/>
    </source>
</evidence>
<dbReference type="InterPro" id="IPR000358">
    <property type="entry name" value="RNR_small_fam"/>
</dbReference>
<keyword evidence="4" id="KW-0479">Metal-binding</keyword>
<dbReference type="GO" id="GO:0004748">
    <property type="term" value="F:ribonucleoside-diphosphate reductase activity, thioredoxin disulfide as acceptor"/>
    <property type="evidence" value="ECO:0007669"/>
    <property type="project" value="UniProtKB-EC"/>
</dbReference>
<organism evidence="7 8">
    <name type="scientific">Yersinia phage phiR2-01</name>
    <dbReference type="NCBI Taxonomy" id="1206557"/>
    <lineage>
        <taxon>Viruses</taxon>
        <taxon>Duplodnaviria</taxon>
        <taxon>Heunggongvirae</taxon>
        <taxon>Uroviricota</taxon>
        <taxon>Caudoviricetes</taxon>
        <taxon>Demerecviridae</taxon>
        <taxon>Markadamsvirinae</taxon>
        <taxon>Epseptimavirus</taxon>
        <taxon>Epseptimavirus R201</taxon>
    </lineage>
</organism>
<dbReference type="KEGG" id="vg:14296768"/>
<proteinExistence type="inferred from homology"/>
<dbReference type="CDD" id="cd01049">
    <property type="entry name" value="RNRR2"/>
    <property type="match status" value="1"/>
</dbReference>
<dbReference type="SUPFAM" id="SSF47240">
    <property type="entry name" value="Ferritin-like"/>
    <property type="match status" value="1"/>
</dbReference>
<evidence type="ECO:0000256" key="3">
    <source>
        <dbReference type="ARBA" id="ARBA00012274"/>
    </source>
</evidence>
<dbReference type="RefSeq" id="YP_007237064.1">
    <property type="nucleotide sequence ID" value="NC_019919.2"/>
</dbReference>
<dbReference type="GeneID" id="14296768"/>
<dbReference type="EC" id="1.17.4.1" evidence="3"/>
<evidence type="ECO:0000256" key="2">
    <source>
        <dbReference type="ARBA" id="ARBA00009303"/>
    </source>
</evidence>
<evidence type="ECO:0000256" key="6">
    <source>
        <dbReference type="ARBA" id="ARBA00023004"/>
    </source>
</evidence>
<comment type="cofactor">
    <cofactor evidence="1">
        <name>Fe cation</name>
        <dbReference type="ChEBI" id="CHEBI:24875"/>
    </cofactor>
</comment>
<dbReference type="Pfam" id="PF00268">
    <property type="entry name" value="Ribonuc_red_sm"/>
    <property type="match status" value="1"/>
</dbReference>
<dbReference type="InterPro" id="IPR012348">
    <property type="entry name" value="RNR-like"/>
</dbReference>
<keyword evidence="6" id="KW-0408">Iron</keyword>
<dbReference type="GO" id="GO:0009263">
    <property type="term" value="P:deoxyribonucleotide biosynthetic process"/>
    <property type="evidence" value="ECO:0007669"/>
    <property type="project" value="InterPro"/>
</dbReference>
<keyword evidence="8" id="KW-1185">Reference proteome</keyword>